<dbReference type="InterPro" id="IPR012080">
    <property type="entry name" value="Asp_semialdehyde_DH"/>
</dbReference>
<dbReference type="InterPro" id="IPR036291">
    <property type="entry name" value="NAD(P)-bd_dom_sf"/>
</dbReference>
<feature type="active site" description="Proton acceptor" evidence="15 16">
    <location>
        <position position="258"/>
    </location>
</feature>
<reference evidence="18 21" key="2">
    <citation type="submission" date="2020-08" db="EMBL/GenBank/DDBJ databases">
        <title>Sequencing the genomes of 1000 actinobacteria strains.</title>
        <authorList>
            <person name="Klenk H.-P."/>
        </authorList>
    </citation>
    <scope>NUCLEOTIDE SEQUENCE [LARGE SCALE GENOMIC DNA]</scope>
    <source>
        <strain evidence="18 21">DSM 22242</strain>
    </source>
</reference>
<evidence type="ECO:0000256" key="3">
    <source>
        <dbReference type="ARBA" id="ARBA00005097"/>
    </source>
</evidence>
<dbReference type="Proteomes" id="UP000309454">
    <property type="component" value="Unassembled WGS sequence"/>
</dbReference>
<evidence type="ECO:0000313" key="20">
    <source>
        <dbReference type="Proteomes" id="UP000309454"/>
    </source>
</evidence>
<feature type="binding site" evidence="15">
    <location>
        <position position="113"/>
    </location>
    <ligand>
        <name>phosphate</name>
        <dbReference type="ChEBI" id="CHEBI:43474"/>
    </ligand>
</feature>
<dbReference type="PIRSF" id="PIRSF000148">
    <property type="entry name" value="ASA_dh"/>
    <property type="match status" value="1"/>
</dbReference>
<feature type="binding site" evidence="15">
    <location>
        <position position="331"/>
    </location>
    <ligand>
        <name>NADP(+)</name>
        <dbReference type="ChEBI" id="CHEBI:58349"/>
    </ligand>
</feature>
<feature type="binding site" evidence="15">
    <location>
        <begin position="172"/>
        <end position="173"/>
    </location>
    <ligand>
        <name>NADP(+)</name>
        <dbReference type="ChEBI" id="CHEBI:58349"/>
    </ligand>
</feature>
<dbReference type="Gene3D" id="3.30.360.10">
    <property type="entry name" value="Dihydrodipicolinate Reductase, domain 2"/>
    <property type="match status" value="1"/>
</dbReference>
<dbReference type="GO" id="GO:0009089">
    <property type="term" value="P:lysine biosynthetic process via diaminopimelate"/>
    <property type="evidence" value="ECO:0007669"/>
    <property type="project" value="UniProtKB-UniRule"/>
</dbReference>
<evidence type="ECO:0000256" key="2">
    <source>
        <dbReference type="ARBA" id="ARBA00005076"/>
    </source>
</evidence>
<comment type="function">
    <text evidence="15">Catalyzes the NADPH-dependent formation of L-aspartate-semialdehyde (L-ASA) by the reductive dephosphorylation of L-aspartyl-4-phosphate.</text>
</comment>
<dbReference type="RefSeq" id="WP_123184883.1">
    <property type="nucleotide sequence ID" value="NZ_CANPEU010000008.1"/>
</dbReference>
<accession>A0A3N0ABT2</accession>
<evidence type="ECO:0000259" key="17">
    <source>
        <dbReference type="SMART" id="SM00859"/>
    </source>
</evidence>
<evidence type="ECO:0000313" key="21">
    <source>
        <dbReference type="Proteomes" id="UP000530850"/>
    </source>
</evidence>
<dbReference type="Gene3D" id="3.40.50.720">
    <property type="entry name" value="NAD(P)-binding Rossmann-like Domain"/>
    <property type="match status" value="1"/>
</dbReference>
<evidence type="ECO:0000256" key="12">
    <source>
        <dbReference type="ARBA" id="ARBA00023154"/>
    </source>
</evidence>
<organism evidence="19 20">
    <name type="scientific">Parvibacter caecicola</name>
    <dbReference type="NCBI Taxonomy" id="747645"/>
    <lineage>
        <taxon>Bacteria</taxon>
        <taxon>Bacillati</taxon>
        <taxon>Actinomycetota</taxon>
        <taxon>Coriobacteriia</taxon>
        <taxon>Coriobacteriales</taxon>
        <taxon>Coriobacteriaceae</taxon>
        <taxon>Parvibacter</taxon>
    </lineage>
</organism>
<dbReference type="CDD" id="cd18131">
    <property type="entry name" value="ASADH_C_bac_euk_like"/>
    <property type="match status" value="1"/>
</dbReference>
<keyword evidence="12 15" id="KW-0457">Lysine biosynthesis</keyword>
<evidence type="ECO:0000256" key="16">
    <source>
        <dbReference type="PIRSR" id="PIRSR000148-1"/>
    </source>
</evidence>
<evidence type="ECO:0000256" key="6">
    <source>
        <dbReference type="ARBA" id="ARBA00013120"/>
    </source>
</evidence>
<keyword evidence="11 15" id="KW-0560">Oxidoreductase</keyword>
<comment type="caution">
    <text evidence="15">Lacks conserved residue(s) required for the propagation of feature annotation.</text>
</comment>
<feature type="binding site" evidence="15">
    <location>
        <position position="169"/>
    </location>
    <ligand>
        <name>substrate</name>
    </ligand>
</feature>
<dbReference type="GO" id="GO:0009097">
    <property type="term" value="P:isoleucine biosynthetic process"/>
    <property type="evidence" value="ECO:0007669"/>
    <property type="project" value="UniProtKB-UniRule"/>
</dbReference>
<evidence type="ECO:0000313" key="18">
    <source>
        <dbReference type="EMBL" id="MBB3171346.1"/>
    </source>
</evidence>
<reference evidence="19 20" key="1">
    <citation type="submission" date="2019-04" db="EMBL/GenBank/DDBJ databases">
        <title>Microbes associate with the intestines of laboratory mice.</title>
        <authorList>
            <person name="Navarre W."/>
            <person name="Wong E."/>
            <person name="Huang K.C."/>
            <person name="Tropini C."/>
            <person name="Ng K."/>
            <person name="Yu B."/>
        </authorList>
    </citation>
    <scope>NUCLEOTIDE SEQUENCE [LARGE SCALE GENOMIC DNA]</scope>
    <source>
        <strain evidence="19 20">NM48_B13</strain>
    </source>
</reference>
<proteinExistence type="inferred from homology"/>
<dbReference type="GO" id="GO:0019877">
    <property type="term" value="P:diaminopimelate biosynthetic process"/>
    <property type="evidence" value="ECO:0007669"/>
    <property type="project" value="UniProtKB-UniRule"/>
</dbReference>
<evidence type="ECO:0000256" key="8">
    <source>
        <dbReference type="ARBA" id="ARBA00022697"/>
    </source>
</evidence>
<dbReference type="GO" id="GO:0050661">
    <property type="term" value="F:NADP binding"/>
    <property type="evidence" value="ECO:0007669"/>
    <property type="project" value="UniProtKB-UniRule"/>
</dbReference>
<evidence type="ECO:0000256" key="13">
    <source>
        <dbReference type="ARBA" id="ARBA00023167"/>
    </source>
</evidence>
<comment type="subunit">
    <text evidence="5 15">Homodimer.</text>
</comment>
<dbReference type="EMBL" id="JACHYA010000003">
    <property type="protein sequence ID" value="MBB3171346.1"/>
    <property type="molecule type" value="Genomic_DNA"/>
</dbReference>
<dbReference type="GO" id="GO:0046983">
    <property type="term" value="F:protein dimerization activity"/>
    <property type="evidence" value="ECO:0007669"/>
    <property type="project" value="InterPro"/>
</dbReference>
<comment type="catalytic activity">
    <reaction evidence="14 15">
        <text>L-aspartate 4-semialdehyde + phosphate + NADP(+) = 4-phospho-L-aspartate + NADPH + H(+)</text>
        <dbReference type="Rhea" id="RHEA:24284"/>
        <dbReference type="ChEBI" id="CHEBI:15378"/>
        <dbReference type="ChEBI" id="CHEBI:43474"/>
        <dbReference type="ChEBI" id="CHEBI:57535"/>
        <dbReference type="ChEBI" id="CHEBI:57783"/>
        <dbReference type="ChEBI" id="CHEBI:58349"/>
        <dbReference type="ChEBI" id="CHEBI:537519"/>
        <dbReference type="EC" id="1.2.1.11"/>
    </reaction>
</comment>
<evidence type="ECO:0000256" key="15">
    <source>
        <dbReference type="HAMAP-Rule" id="MF_02121"/>
    </source>
</evidence>
<dbReference type="EC" id="1.2.1.11" evidence="6 15"/>
<keyword evidence="13 15" id="KW-0486">Methionine biosynthesis</keyword>
<dbReference type="GO" id="GO:0009088">
    <property type="term" value="P:threonine biosynthetic process"/>
    <property type="evidence" value="ECO:0007669"/>
    <property type="project" value="UniProtKB-UniRule"/>
</dbReference>
<dbReference type="SUPFAM" id="SSF51735">
    <property type="entry name" value="NAD(P)-binding Rossmann-fold domains"/>
    <property type="match status" value="1"/>
</dbReference>
<keyword evidence="7 15" id="KW-0028">Amino-acid biosynthesis</keyword>
<dbReference type="AlphaFoldDB" id="A0A3N0ABT2"/>
<feature type="active site" description="Acyl-thioester intermediate" evidence="15 16">
    <location>
        <position position="142"/>
    </location>
</feature>
<dbReference type="EMBL" id="SSTM01000003">
    <property type="protein sequence ID" value="TJW10811.1"/>
    <property type="molecule type" value="Genomic_DNA"/>
</dbReference>
<dbReference type="UniPathway" id="UPA00051">
    <property type="reaction ID" value="UER00464"/>
</dbReference>
<dbReference type="GO" id="GO:0004073">
    <property type="term" value="F:aspartate-semialdehyde dehydrogenase activity"/>
    <property type="evidence" value="ECO:0007669"/>
    <property type="project" value="UniProtKB-UniRule"/>
</dbReference>
<evidence type="ECO:0000256" key="9">
    <source>
        <dbReference type="ARBA" id="ARBA00022857"/>
    </source>
</evidence>
<evidence type="ECO:0000256" key="10">
    <source>
        <dbReference type="ARBA" id="ARBA00022915"/>
    </source>
</evidence>
<dbReference type="UniPathway" id="UPA00050">
    <property type="reaction ID" value="UER00463"/>
</dbReference>
<dbReference type="InterPro" id="IPR012280">
    <property type="entry name" value="Semialdhyde_DH_dimer_dom"/>
</dbReference>
<evidence type="ECO:0000313" key="19">
    <source>
        <dbReference type="EMBL" id="TJW10811.1"/>
    </source>
</evidence>
<feature type="domain" description="Semialdehyde dehydrogenase NAD-binding" evidence="17">
    <location>
        <begin position="12"/>
        <end position="133"/>
    </location>
</feature>
<evidence type="ECO:0000256" key="5">
    <source>
        <dbReference type="ARBA" id="ARBA00011738"/>
    </source>
</evidence>
<evidence type="ECO:0000256" key="4">
    <source>
        <dbReference type="ARBA" id="ARBA00010584"/>
    </source>
</evidence>
<evidence type="ECO:0000256" key="14">
    <source>
        <dbReference type="ARBA" id="ARBA00047891"/>
    </source>
</evidence>
<protein>
    <recommendedName>
        <fullName evidence="6 15">Aspartate-semialdehyde dehydrogenase</fullName>
        <shortName evidence="15">ASA dehydrogenase</shortName>
        <shortName evidence="15">ASADH</shortName>
        <ecNumber evidence="6 15">1.2.1.11</ecNumber>
    </recommendedName>
    <alternativeName>
        <fullName evidence="15">Aspartate-beta-semialdehyde dehydrogenase</fullName>
    </alternativeName>
</protein>
<dbReference type="UniPathway" id="UPA00034">
    <property type="reaction ID" value="UER00016"/>
</dbReference>
<comment type="similarity">
    <text evidence="4 15">Belongs to the aspartate-semialdehyde dehydrogenase family.</text>
</comment>
<dbReference type="SMART" id="SM00859">
    <property type="entry name" value="Semialdhyde_dh"/>
    <property type="match status" value="1"/>
</dbReference>
<keyword evidence="9 15" id="KW-0521">NADP</keyword>
<dbReference type="Pfam" id="PF01118">
    <property type="entry name" value="Semialdhyde_dh"/>
    <property type="match status" value="1"/>
</dbReference>
<dbReference type="GO" id="GO:0051287">
    <property type="term" value="F:NAD binding"/>
    <property type="evidence" value="ECO:0007669"/>
    <property type="project" value="InterPro"/>
</dbReference>
<evidence type="ECO:0000256" key="7">
    <source>
        <dbReference type="ARBA" id="ARBA00022605"/>
    </source>
</evidence>
<dbReference type="HAMAP" id="MF_02121">
    <property type="entry name" value="ASADH"/>
    <property type="match status" value="1"/>
</dbReference>
<evidence type="ECO:0000256" key="11">
    <source>
        <dbReference type="ARBA" id="ARBA00023002"/>
    </source>
</evidence>
<feature type="binding site" evidence="15">
    <location>
        <begin position="47"/>
        <end position="48"/>
    </location>
    <ligand>
        <name>NADP(+)</name>
        <dbReference type="ChEBI" id="CHEBI:58349"/>
    </ligand>
</feature>
<keyword evidence="10 15" id="KW-0220">Diaminopimelate biosynthesis</keyword>
<dbReference type="GeneID" id="93356184"/>
<dbReference type="InterPro" id="IPR005986">
    <property type="entry name" value="Asp_semialdehyde_DH_beta"/>
</dbReference>
<dbReference type="Proteomes" id="UP000530850">
    <property type="component" value="Unassembled WGS sequence"/>
</dbReference>
<dbReference type="NCBIfam" id="NF011456">
    <property type="entry name" value="PRK14874.1"/>
    <property type="match status" value="1"/>
</dbReference>
<comment type="pathway">
    <text evidence="1 15">Amino-acid biosynthesis; L-methionine biosynthesis via de novo pathway; L-homoserine from L-aspartate: step 2/3.</text>
</comment>
<dbReference type="GO" id="GO:0071266">
    <property type="term" value="P:'de novo' L-methionine biosynthetic process"/>
    <property type="evidence" value="ECO:0007669"/>
    <property type="project" value="UniProtKB-UniRule"/>
</dbReference>
<evidence type="ECO:0000256" key="1">
    <source>
        <dbReference type="ARBA" id="ARBA00005021"/>
    </source>
</evidence>
<sequence>MAWTKEMPANPVVAVAGATGAVGREFLNVLHDLDFPAAEVRALASTRSAGKELPFEGCGLVPAGNLVVQEMTPESFEGVDIALFSAGSGVSQQMREAVVAAGAVMIDNSSAFRMDEDVPLVVPEVNPQDVAWHNGVIANPNCSTIQMVVALKPLYDISPIKRVVVSTYQAASGAGAPAMAELYDQTREYLEGTPEDQLTVSAFQHRIAFNCIPHIDKFMDDGSTKEEWKMVVETKKIMGDPNIQVAATCVRVPVLRCHGESINVEFADEVTVEQAKAAFEAAPGLTLMDDAAANCYPMPGILAGTDGAYVGRLRKDPSVPHGLAFWDVADQIRKGAALNAVQIAQLLLP</sequence>
<name>A0A3N0ABT2_9ACTN</name>
<feature type="binding site" evidence="15">
    <location>
        <begin position="19"/>
        <end position="22"/>
    </location>
    <ligand>
        <name>NADP(+)</name>
        <dbReference type="ChEBI" id="CHEBI:58349"/>
    </ligand>
</feature>
<gene>
    <name evidence="15" type="primary">asd</name>
    <name evidence="19" type="ORF">E5982_05945</name>
    <name evidence="18" type="ORF">FHR31_001164</name>
</gene>
<dbReference type="PANTHER" id="PTHR46278">
    <property type="entry name" value="DEHYDROGENASE, PUTATIVE-RELATED"/>
    <property type="match status" value="1"/>
</dbReference>
<dbReference type="CDD" id="cd02316">
    <property type="entry name" value="VcASADH2_like_N"/>
    <property type="match status" value="1"/>
</dbReference>
<comment type="pathway">
    <text evidence="3 15">Amino-acid biosynthesis; L-threonine biosynthesis; L-threonine from L-aspartate: step 2/5.</text>
</comment>
<comment type="pathway">
    <text evidence="2 15">Amino-acid biosynthesis; L-lysine biosynthesis via DAP pathway; (S)-tetrahydrodipicolinate from L-aspartate: step 2/4.</text>
</comment>
<dbReference type="OrthoDB" id="9805684at2"/>
<dbReference type="Pfam" id="PF02774">
    <property type="entry name" value="Semialdhyde_dhC"/>
    <property type="match status" value="1"/>
</dbReference>
<comment type="caution">
    <text evidence="19">The sequence shown here is derived from an EMBL/GenBank/DDBJ whole genome shotgun (WGS) entry which is preliminary data.</text>
</comment>
<feature type="binding site" evidence="15">
    <location>
        <position position="251"/>
    </location>
    <ligand>
        <name>substrate</name>
    </ligand>
</feature>
<dbReference type="PANTHER" id="PTHR46278:SF2">
    <property type="entry name" value="ASPARTATE-SEMIALDEHYDE DEHYDROGENASE"/>
    <property type="match status" value="1"/>
</dbReference>
<keyword evidence="20" id="KW-1185">Reference proteome</keyword>
<dbReference type="SUPFAM" id="SSF55347">
    <property type="entry name" value="Glyceraldehyde-3-phosphate dehydrogenase-like, C-terminal domain"/>
    <property type="match status" value="1"/>
</dbReference>
<dbReference type="NCBIfam" id="TIGR01296">
    <property type="entry name" value="asd_B"/>
    <property type="match status" value="1"/>
</dbReference>
<dbReference type="InterPro" id="IPR000534">
    <property type="entry name" value="Semialdehyde_DH_NAD-bd"/>
</dbReference>
<keyword evidence="8 15" id="KW-0791">Threonine biosynthesis</keyword>